<dbReference type="EMBL" id="PTRA01000001">
    <property type="protein sequence ID" value="PQA60700.1"/>
    <property type="molecule type" value="Genomic_DNA"/>
</dbReference>
<dbReference type="InterPro" id="IPR014710">
    <property type="entry name" value="RmlC-like_jellyroll"/>
</dbReference>
<dbReference type="Proteomes" id="UP000239590">
    <property type="component" value="Unassembled WGS sequence"/>
</dbReference>
<dbReference type="Gene3D" id="2.60.120.10">
    <property type="entry name" value="Jelly Rolls"/>
    <property type="match status" value="1"/>
</dbReference>
<name>A0A2S7ISY6_9BACT</name>
<comment type="caution">
    <text evidence="1">The sequence shown here is derived from an EMBL/GenBank/DDBJ whole genome shotgun (WGS) entry which is preliminary data.</text>
</comment>
<dbReference type="RefSeq" id="WP_104713254.1">
    <property type="nucleotide sequence ID" value="NZ_PTRA01000001.1"/>
</dbReference>
<evidence type="ECO:0008006" key="3">
    <source>
        <dbReference type="Google" id="ProtNLM"/>
    </source>
</evidence>
<sequence length="190" mass="22190">MIAIRLKKAFDPIIELDLEIWENFSKLGTVDHFPGETILKHAGTQEKYFSLLLSGAGGVLIWRKNNYICTDLYFENDFIMDYPSFVLQSTTDTEIRLFQAGTVFRIPYQRFQEVFKPNAYGYVVTLKSLEKSYIEKVRQQVDLLSKKAKERYLEASQQHREVDRIPLKYMASYLGITPQSLSRIRSEKVN</sequence>
<reference evidence="2" key="1">
    <citation type="submission" date="2018-02" db="EMBL/GenBank/DDBJ databases">
        <title>Genome sequencing of Solimonas sp. HR-BB.</title>
        <authorList>
            <person name="Lee Y."/>
            <person name="Jeon C.O."/>
        </authorList>
    </citation>
    <scope>NUCLEOTIDE SEQUENCE [LARGE SCALE GENOMIC DNA]</scope>
    <source>
        <strain evidence="2">HR-U</strain>
    </source>
</reference>
<keyword evidence="2" id="KW-1185">Reference proteome</keyword>
<dbReference type="InterPro" id="IPR018490">
    <property type="entry name" value="cNMP-bd_dom_sf"/>
</dbReference>
<dbReference type="SUPFAM" id="SSF51206">
    <property type="entry name" value="cAMP-binding domain-like"/>
    <property type="match status" value="1"/>
</dbReference>
<gene>
    <name evidence="1" type="ORF">C5O19_14110</name>
</gene>
<protein>
    <recommendedName>
        <fullName evidence="3">Crp/Fnr family transcriptional regulator</fullName>
    </recommendedName>
</protein>
<dbReference type="AlphaFoldDB" id="A0A2S7ISY6"/>
<organism evidence="1 2">
    <name type="scientific">Siphonobacter curvatus</name>
    <dbReference type="NCBI Taxonomy" id="2094562"/>
    <lineage>
        <taxon>Bacteria</taxon>
        <taxon>Pseudomonadati</taxon>
        <taxon>Bacteroidota</taxon>
        <taxon>Cytophagia</taxon>
        <taxon>Cytophagales</taxon>
        <taxon>Cytophagaceae</taxon>
        <taxon>Siphonobacter</taxon>
    </lineage>
</organism>
<evidence type="ECO:0000313" key="2">
    <source>
        <dbReference type="Proteomes" id="UP000239590"/>
    </source>
</evidence>
<evidence type="ECO:0000313" key="1">
    <source>
        <dbReference type="EMBL" id="PQA60700.1"/>
    </source>
</evidence>
<accession>A0A2S7ISY6</accession>
<dbReference type="OrthoDB" id="663011at2"/>
<proteinExistence type="predicted"/>